<sequence>MDRITAADVKALELTCPKFSATDAQSLQSRLQSGEILQSFNSEEHKGIYKNLLAIDCPIPSLYTFFKDAKYLESCAESMRLVIGLSGRSNQTVDAALWDSFQQNRDEFRQREERLWLYVAQNYPDLSQPTHKKNILAKAQTEKAKEVVLYGVAMEAYKQGFENERINELRSRVLGPAAADDELPRSDMPRTTNMRADEVERKRRYGFPSETQHHHDKHLIVLENIRAGNSSDTRVTSFFIQKSVLLAFFAKESNDNHEGVTQSVYSHTAYPLHRPSGHNDLYESISSLVRRRDEQSAYEEASFVDWMDASQYEDSQQQDQPLLPLNQSARPALDLPLEAPPIGGQSRYIGGSISTQKENVRFMTREMQEWNIVQQVANNATDVEAAAETLLISGLRAFSTTMQPLLPKECFAAAGLSRGNVLILLPEDDIHITRELAASALHLGD</sequence>
<comment type="caution">
    <text evidence="1">The sequence shown here is derived from an EMBL/GenBank/DDBJ whole genome shotgun (WGS) entry which is preliminary data.</text>
</comment>
<evidence type="ECO:0000313" key="2">
    <source>
        <dbReference type="Proteomes" id="UP001295740"/>
    </source>
</evidence>
<evidence type="ECO:0000313" key="1">
    <source>
        <dbReference type="EMBL" id="CAJ2508670.1"/>
    </source>
</evidence>
<accession>A0AAI8YIM9</accession>
<organism evidence="1 2">
    <name type="scientific">Anthostomella pinea</name>
    <dbReference type="NCBI Taxonomy" id="933095"/>
    <lineage>
        <taxon>Eukaryota</taxon>
        <taxon>Fungi</taxon>
        <taxon>Dikarya</taxon>
        <taxon>Ascomycota</taxon>
        <taxon>Pezizomycotina</taxon>
        <taxon>Sordariomycetes</taxon>
        <taxon>Xylariomycetidae</taxon>
        <taxon>Xylariales</taxon>
        <taxon>Xylariaceae</taxon>
        <taxon>Anthostomella</taxon>
    </lineage>
</organism>
<protein>
    <submittedName>
        <fullName evidence="1">Uu.00g136960.m01.CDS01</fullName>
    </submittedName>
</protein>
<keyword evidence="2" id="KW-1185">Reference proteome</keyword>
<dbReference type="AlphaFoldDB" id="A0AAI8YIM9"/>
<name>A0AAI8YIM9_9PEZI</name>
<dbReference type="Pfam" id="PF12520">
    <property type="entry name" value="DUF3723"/>
    <property type="match status" value="2"/>
</dbReference>
<dbReference type="Proteomes" id="UP001295740">
    <property type="component" value="Unassembled WGS sequence"/>
</dbReference>
<gene>
    <name evidence="1" type="ORF">KHLLAP_LOCUS9138</name>
</gene>
<dbReference type="EMBL" id="CAUWAG010000012">
    <property type="protein sequence ID" value="CAJ2508670.1"/>
    <property type="molecule type" value="Genomic_DNA"/>
</dbReference>
<dbReference type="InterPro" id="IPR022198">
    <property type="entry name" value="DUF3723"/>
</dbReference>
<proteinExistence type="predicted"/>
<reference evidence="1" key="1">
    <citation type="submission" date="2023-10" db="EMBL/GenBank/DDBJ databases">
        <authorList>
            <person name="Hackl T."/>
        </authorList>
    </citation>
    <scope>NUCLEOTIDE SEQUENCE</scope>
</reference>